<comment type="similarity">
    <text evidence="2">Belongs to the TspO/BZRP family.</text>
</comment>
<evidence type="ECO:0000256" key="4">
    <source>
        <dbReference type="ARBA" id="ARBA00022989"/>
    </source>
</evidence>
<protein>
    <submittedName>
        <fullName evidence="8">TspO/MBR family protein</fullName>
    </submittedName>
</protein>
<evidence type="ECO:0000313" key="9">
    <source>
        <dbReference type="Proteomes" id="UP000317429"/>
    </source>
</evidence>
<keyword evidence="7" id="KW-0732">Signal</keyword>
<accession>A0A518DFE7</accession>
<dbReference type="GO" id="GO:0016020">
    <property type="term" value="C:membrane"/>
    <property type="evidence" value="ECO:0007669"/>
    <property type="project" value="UniProtKB-SubCell"/>
</dbReference>
<organism evidence="8 9">
    <name type="scientific">Pirellulimonas nuda</name>
    <dbReference type="NCBI Taxonomy" id="2528009"/>
    <lineage>
        <taxon>Bacteria</taxon>
        <taxon>Pseudomonadati</taxon>
        <taxon>Planctomycetota</taxon>
        <taxon>Planctomycetia</taxon>
        <taxon>Pirellulales</taxon>
        <taxon>Lacipirellulaceae</taxon>
        <taxon>Pirellulimonas</taxon>
    </lineage>
</organism>
<evidence type="ECO:0000256" key="6">
    <source>
        <dbReference type="SAM" id="Phobius"/>
    </source>
</evidence>
<evidence type="ECO:0000313" key="8">
    <source>
        <dbReference type="EMBL" id="QDU90207.1"/>
    </source>
</evidence>
<dbReference type="Proteomes" id="UP000317429">
    <property type="component" value="Chromosome"/>
</dbReference>
<evidence type="ECO:0000256" key="2">
    <source>
        <dbReference type="ARBA" id="ARBA00007524"/>
    </source>
</evidence>
<evidence type="ECO:0000256" key="3">
    <source>
        <dbReference type="ARBA" id="ARBA00022692"/>
    </source>
</evidence>
<keyword evidence="4 6" id="KW-1133">Transmembrane helix</keyword>
<evidence type="ECO:0000256" key="7">
    <source>
        <dbReference type="SAM" id="SignalP"/>
    </source>
</evidence>
<dbReference type="InterPro" id="IPR004307">
    <property type="entry name" value="TspO_MBR"/>
</dbReference>
<dbReference type="OrthoDB" id="9795496at2"/>
<keyword evidence="5 6" id="KW-0472">Membrane</keyword>
<comment type="subcellular location">
    <subcellularLocation>
        <location evidence="1">Membrane</location>
        <topology evidence="1">Multi-pass membrane protein</topology>
    </subcellularLocation>
</comment>
<dbReference type="AlphaFoldDB" id="A0A518DFE7"/>
<proteinExistence type="inferred from homology"/>
<gene>
    <name evidence="8" type="ORF">Pla175_36090</name>
</gene>
<dbReference type="Gene3D" id="1.20.1260.100">
    <property type="entry name" value="TspO/MBR protein"/>
    <property type="match status" value="1"/>
</dbReference>
<dbReference type="InterPro" id="IPR038330">
    <property type="entry name" value="TspO/MBR-related_sf"/>
</dbReference>
<dbReference type="EMBL" id="CP036291">
    <property type="protein sequence ID" value="QDU90207.1"/>
    <property type="molecule type" value="Genomic_DNA"/>
</dbReference>
<keyword evidence="3 6" id="KW-0812">Transmembrane</keyword>
<dbReference type="KEGG" id="pnd:Pla175_36090"/>
<sequence precursor="true">MIAVNNALGLVAWFALCLSDGALGAAATTSAVPTRYAGWLLAPYSVWVIFATVLNIAIWRQNQANPASWPAIARSE</sequence>
<keyword evidence="9" id="KW-1185">Reference proteome</keyword>
<feature type="transmembrane region" description="Helical" evidence="6">
    <location>
        <begin position="36"/>
        <end position="58"/>
    </location>
</feature>
<feature type="signal peptide" evidence="7">
    <location>
        <begin position="1"/>
        <end position="24"/>
    </location>
</feature>
<dbReference type="Pfam" id="PF03073">
    <property type="entry name" value="TspO_MBR"/>
    <property type="match status" value="1"/>
</dbReference>
<reference evidence="8 9" key="1">
    <citation type="submission" date="2019-02" db="EMBL/GenBank/DDBJ databases">
        <title>Deep-cultivation of Planctomycetes and their phenomic and genomic characterization uncovers novel biology.</title>
        <authorList>
            <person name="Wiegand S."/>
            <person name="Jogler M."/>
            <person name="Boedeker C."/>
            <person name="Pinto D."/>
            <person name="Vollmers J."/>
            <person name="Rivas-Marin E."/>
            <person name="Kohn T."/>
            <person name="Peeters S.H."/>
            <person name="Heuer A."/>
            <person name="Rast P."/>
            <person name="Oberbeckmann S."/>
            <person name="Bunk B."/>
            <person name="Jeske O."/>
            <person name="Meyerdierks A."/>
            <person name="Storesund J.E."/>
            <person name="Kallscheuer N."/>
            <person name="Luecker S."/>
            <person name="Lage O.M."/>
            <person name="Pohl T."/>
            <person name="Merkel B.J."/>
            <person name="Hornburger P."/>
            <person name="Mueller R.-W."/>
            <person name="Bruemmer F."/>
            <person name="Labrenz M."/>
            <person name="Spormann A.M."/>
            <person name="Op den Camp H."/>
            <person name="Overmann J."/>
            <person name="Amann R."/>
            <person name="Jetten M.S.M."/>
            <person name="Mascher T."/>
            <person name="Medema M.H."/>
            <person name="Devos D.P."/>
            <person name="Kaster A.-K."/>
            <person name="Ovreas L."/>
            <person name="Rohde M."/>
            <person name="Galperin M.Y."/>
            <person name="Jogler C."/>
        </authorList>
    </citation>
    <scope>NUCLEOTIDE SEQUENCE [LARGE SCALE GENOMIC DNA]</scope>
    <source>
        <strain evidence="8 9">Pla175</strain>
    </source>
</reference>
<dbReference type="RefSeq" id="WP_145288221.1">
    <property type="nucleotide sequence ID" value="NZ_CP036291.1"/>
</dbReference>
<evidence type="ECO:0000256" key="1">
    <source>
        <dbReference type="ARBA" id="ARBA00004141"/>
    </source>
</evidence>
<name>A0A518DFE7_9BACT</name>
<evidence type="ECO:0000256" key="5">
    <source>
        <dbReference type="ARBA" id="ARBA00023136"/>
    </source>
</evidence>
<feature type="chain" id="PRO_5022037207" evidence="7">
    <location>
        <begin position="25"/>
        <end position="76"/>
    </location>
</feature>